<organism evidence="2 3">
    <name type="scientific">Rhizophagus irregularis</name>
    <dbReference type="NCBI Taxonomy" id="588596"/>
    <lineage>
        <taxon>Eukaryota</taxon>
        <taxon>Fungi</taxon>
        <taxon>Fungi incertae sedis</taxon>
        <taxon>Mucoromycota</taxon>
        <taxon>Glomeromycotina</taxon>
        <taxon>Glomeromycetes</taxon>
        <taxon>Glomerales</taxon>
        <taxon>Glomeraceae</taxon>
        <taxon>Rhizophagus</taxon>
    </lineage>
</organism>
<proteinExistence type="predicted"/>
<evidence type="ECO:0000313" key="3">
    <source>
        <dbReference type="Proteomes" id="UP000233469"/>
    </source>
</evidence>
<name>A0A2N1MIY3_9GLOM</name>
<reference evidence="2 3" key="1">
    <citation type="submission" date="2016-04" db="EMBL/GenBank/DDBJ databases">
        <title>Genome analyses suggest a sexual origin of heterokaryosis in a supposedly ancient asexual fungus.</title>
        <authorList>
            <person name="Ropars J."/>
            <person name="Sedzielewska K."/>
            <person name="Noel J."/>
            <person name="Charron P."/>
            <person name="Farinelli L."/>
            <person name="Marton T."/>
            <person name="Kruger M."/>
            <person name="Pelin A."/>
            <person name="Brachmann A."/>
            <person name="Corradi N."/>
        </authorList>
    </citation>
    <scope>NUCLEOTIDE SEQUENCE [LARGE SCALE GENOMIC DNA]</scope>
    <source>
        <strain evidence="2 3">C2</strain>
    </source>
</reference>
<protein>
    <submittedName>
        <fullName evidence="2">Uncharacterized protein</fullName>
    </submittedName>
</protein>
<feature type="compositionally biased region" description="Basic and acidic residues" evidence="1">
    <location>
        <begin position="23"/>
        <end position="42"/>
    </location>
</feature>
<gene>
    <name evidence="2" type="ORF">RhiirC2_791582</name>
</gene>
<dbReference type="Proteomes" id="UP000233469">
    <property type="component" value="Unassembled WGS sequence"/>
</dbReference>
<dbReference type="AlphaFoldDB" id="A0A2N1MIY3"/>
<comment type="caution">
    <text evidence="2">The sequence shown here is derived from an EMBL/GenBank/DDBJ whole genome shotgun (WGS) entry which is preliminary data.</text>
</comment>
<evidence type="ECO:0000313" key="2">
    <source>
        <dbReference type="EMBL" id="PKK61601.1"/>
    </source>
</evidence>
<dbReference type="EMBL" id="LLXL01002169">
    <property type="protein sequence ID" value="PKK61601.1"/>
    <property type="molecule type" value="Genomic_DNA"/>
</dbReference>
<feature type="region of interest" description="Disordered" evidence="1">
    <location>
        <begin position="23"/>
        <end position="52"/>
    </location>
</feature>
<accession>A0A2N1MIY3</accession>
<evidence type="ECO:0000256" key="1">
    <source>
        <dbReference type="SAM" id="MobiDB-lite"/>
    </source>
</evidence>
<feature type="compositionally biased region" description="Acidic residues" evidence="1">
    <location>
        <begin position="43"/>
        <end position="52"/>
    </location>
</feature>
<sequence>MIFSRIFKRISLDALWPRTRVNEDLEKKKGRRNGEREQKKEQEEEGEIEQEE</sequence>
<reference evidence="2 3" key="2">
    <citation type="submission" date="2017-10" db="EMBL/GenBank/DDBJ databases">
        <title>Extensive intraspecific genome diversity in a model arbuscular mycorrhizal fungus.</title>
        <authorList>
            <person name="Chen E.C.H."/>
            <person name="Morin E."/>
            <person name="Baudet D."/>
            <person name="Noel J."/>
            <person name="Ndikumana S."/>
            <person name="Charron P."/>
            <person name="St-Onge C."/>
            <person name="Giorgi J."/>
            <person name="Grigoriev I.V."/>
            <person name="Roux C."/>
            <person name="Martin F.M."/>
            <person name="Corradi N."/>
        </authorList>
    </citation>
    <scope>NUCLEOTIDE SEQUENCE [LARGE SCALE GENOMIC DNA]</scope>
    <source>
        <strain evidence="2 3">C2</strain>
    </source>
</reference>